<reference evidence="1 3" key="1">
    <citation type="submission" date="2017-07" db="EMBL/GenBank/DDBJ databases">
        <title>Virulence factors identified in Actinobacillus seminis.</title>
        <authorList>
            <person name="Negrete-Abascal E."/>
            <person name="Vaca-Pacheco S."/>
            <person name="Montes-Garcia F."/>
            <person name="Leyto-Gil A.M."/>
            <person name="Fragoso-Garcia E."/>
            <person name="Carvente-Garcia R."/>
            <person name="Perez-Agueros S."/>
            <person name="Castelan-Sanchez H.G."/>
            <person name="Garcia-Molina A."/>
            <person name="Villamar T.E."/>
            <person name="Vazquez-Cruz C."/>
        </authorList>
    </citation>
    <scope>NUCLEOTIDE SEQUENCE [LARGE SCALE GENOMIC DNA]</scope>
    <source>
        <strain evidence="1 3">ATCC 15768</strain>
    </source>
</reference>
<sequence length="88" mass="10260">MNNVKITFSIEIDGETIISHQIEAQAEKRTCFSQERQLAKEVIDKMNEFHSERWINAKPWADLEELKKQNPKELSFALKNQLSSSIII</sequence>
<dbReference type="Proteomes" id="UP000215738">
    <property type="component" value="Unassembled WGS sequence"/>
</dbReference>
<dbReference type="RefSeq" id="WP_094945302.1">
    <property type="nucleotide sequence ID" value="NZ_NLFK01000001.1"/>
</dbReference>
<dbReference type="OrthoDB" id="5681206at2"/>
<protein>
    <submittedName>
        <fullName evidence="2">Uncharacterized protein</fullName>
    </submittedName>
</protein>
<accession>A0A263HE16</accession>
<evidence type="ECO:0000313" key="3">
    <source>
        <dbReference type="Proteomes" id="UP000215738"/>
    </source>
</evidence>
<reference evidence="2 4" key="2">
    <citation type="submission" date="2018-06" db="EMBL/GenBank/DDBJ databases">
        <authorList>
            <consortium name="Pathogen Informatics"/>
            <person name="Doyle S."/>
        </authorList>
    </citation>
    <scope>NUCLEOTIDE SEQUENCE [LARGE SCALE GENOMIC DNA]</scope>
    <source>
        <strain evidence="2 4">NCTC10851</strain>
    </source>
</reference>
<dbReference type="Proteomes" id="UP000254507">
    <property type="component" value="Unassembled WGS sequence"/>
</dbReference>
<dbReference type="EMBL" id="NLFK01000001">
    <property type="protein sequence ID" value="OZN25663.1"/>
    <property type="molecule type" value="Genomic_DNA"/>
</dbReference>
<evidence type="ECO:0000313" key="4">
    <source>
        <dbReference type="Proteomes" id="UP000254507"/>
    </source>
</evidence>
<organism evidence="2 4">
    <name type="scientific">Actinobacillus seminis</name>
    <dbReference type="NCBI Taxonomy" id="722"/>
    <lineage>
        <taxon>Bacteria</taxon>
        <taxon>Pseudomonadati</taxon>
        <taxon>Pseudomonadota</taxon>
        <taxon>Gammaproteobacteria</taxon>
        <taxon>Pasteurellales</taxon>
        <taxon>Pasteurellaceae</taxon>
        <taxon>Actinobacillus</taxon>
    </lineage>
</organism>
<evidence type="ECO:0000313" key="2">
    <source>
        <dbReference type="EMBL" id="SUU37143.1"/>
    </source>
</evidence>
<dbReference type="EMBL" id="UFSB01000001">
    <property type="protein sequence ID" value="SUU37143.1"/>
    <property type="molecule type" value="Genomic_DNA"/>
</dbReference>
<evidence type="ECO:0000313" key="1">
    <source>
        <dbReference type="EMBL" id="OZN25663.1"/>
    </source>
</evidence>
<dbReference type="InParanoid" id="A0A263HE16"/>
<proteinExistence type="predicted"/>
<dbReference type="AlphaFoldDB" id="A0A263HE16"/>
<gene>
    <name evidence="1" type="ORF">CFY87_00070</name>
    <name evidence="2" type="ORF">NCTC10851_01462</name>
</gene>
<name>A0A263HE16_9PAST</name>
<keyword evidence="3" id="KW-1185">Reference proteome</keyword>